<evidence type="ECO:0000256" key="3">
    <source>
        <dbReference type="ARBA" id="ARBA00022989"/>
    </source>
</evidence>
<feature type="transmembrane region" description="Helical" evidence="6">
    <location>
        <begin position="156"/>
        <end position="178"/>
    </location>
</feature>
<feature type="transmembrane region" description="Helical" evidence="6">
    <location>
        <begin position="84"/>
        <end position="107"/>
    </location>
</feature>
<feature type="transmembrane region" description="Helical" evidence="6">
    <location>
        <begin position="295"/>
        <end position="312"/>
    </location>
</feature>
<evidence type="ECO:0000313" key="8">
    <source>
        <dbReference type="EMBL" id="MBO1902985.1"/>
    </source>
</evidence>
<feature type="transmembrane region" description="Helical" evidence="6">
    <location>
        <begin position="264"/>
        <end position="286"/>
    </location>
</feature>
<feature type="transmembrane region" description="Helical" evidence="6">
    <location>
        <begin position="383"/>
        <end position="401"/>
    </location>
</feature>
<evidence type="ECO:0000313" key="9">
    <source>
        <dbReference type="Proteomes" id="UP000664382"/>
    </source>
</evidence>
<evidence type="ECO:0000259" key="7">
    <source>
        <dbReference type="PROSITE" id="PS50850"/>
    </source>
</evidence>
<gene>
    <name evidence="8" type="ORF">J4H92_13640</name>
</gene>
<dbReference type="Proteomes" id="UP000664382">
    <property type="component" value="Unassembled WGS sequence"/>
</dbReference>
<feature type="transmembrane region" description="Helical" evidence="6">
    <location>
        <begin position="113"/>
        <end position="135"/>
    </location>
</feature>
<feature type="transmembrane region" description="Helical" evidence="6">
    <location>
        <begin position="353"/>
        <end position="377"/>
    </location>
</feature>
<feature type="transmembrane region" description="Helical" evidence="6">
    <location>
        <begin position="184"/>
        <end position="206"/>
    </location>
</feature>
<dbReference type="PRINTS" id="PR01035">
    <property type="entry name" value="TCRTETA"/>
</dbReference>
<keyword evidence="4 6" id="KW-0472">Membrane</keyword>
<sequence length="436" mass="44671">MTRPDEAPQEALPNTKPQIPLLLGIVFLAYLGQMTLNPIIAPLSREVGLAEWQIGVTISVAAVMVVISSQFWGRRSQSWGRKPVLVAALALATAAMALFAGVAAAGMSGLLTGAALFALFVLLRGFGFGTAIAAIPPTAQAYIADVTPDEPTRVKGMAGIGAVQGVAMVAGAVVGGALAGLGLIVPIVVVPLLLAVGVTLVAFRLRREPRQELVADPPRISPRDPRVWPFLLAGFGMFTALGFVQVITGFIVQDRLALGAEQTGLVTGGALLAAGIGMVVAQGVIVPRSGWSPATLLRVGSSVALLGFALLAPDGGAWLLVVSILLIGLGLGIAMPGYTAGPTLLMRREEQGGLAGLVGATNGLTFVVAPTASTALYGLWPPLPIIVGGAIMAAVAVFVLLHPRFRAVARPQAERGDAAFDGTVESDEGSTPADER</sequence>
<dbReference type="GO" id="GO:0022857">
    <property type="term" value="F:transmembrane transporter activity"/>
    <property type="evidence" value="ECO:0007669"/>
    <property type="project" value="InterPro"/>
</dbReference>
<feature type="transmembrane region" description="Helical" evidence="6">
    <location>
        <begin position="227"/>
        <end position="252"/>
    </location>
</feature>
<feature type="domain" description="Major facilitator superfamily (MFS) profile" evidence="7">
    <location>
        <begin position="18"/>
        <end position="406"/>
    </location>
</feature>
<dbReference type="GO" id="GO:0005886">
    <property type="term" value="C:plasma membrane"/>
    <property type="evidence" value="ECO:0007669"/>
    <property type="project" value="UniProtKB-SubCell"/>
</dbReference>
<proteinExistence type="predicted"/>
<dbReference type="AlphaFoldDB" id="A0A939MNA3"/>
<feature type="region of interest" description="Disordered" evidence="5">
    <location>
        <begin position="414"/>
        <end position="436"/>
    </location>
</feature>
<feature type="transmembrane region" description="Helical" evidence="6">
    <location>
        <begin position="52"/>
        <end position="72"/>
    </location>
</feature>
<dbReference type="PROSITE" id="PS50850">
    <property type="entry name" value="MFS"/>
    <property type="match status" value="1"/>
</dbReference>
<dbReference type="RefSeq" id="WP_208098739.1">
    <property type="nucleotide sequence ID" value="NZ_JAGDYM010000016.1"/>
</dbReference>
<keyword evidence="3 6" id="KW-1133">Transmembrane helix</keyword>
<name>A0A939MNA3_9MICO</name>
<protein>
    <submittedName>
        <fullName evidence="8">MFS transporter</fullName>
    </submittedName>
</protein>
<dbReference type="PANTHER" id="PTHR23546">
    <property type="entry name" value="TRANSPORT PROTEIN"/>
    <property type="match status" value="1"/>
</dbReference>
<evidence type="ECO:0000256" key="4">
    <source>
        <dbReference type="ARBA" id="ARBA00023136"/>
    </source>
</evidence>
<dbReference type="InterPro" id="IPR001958">
    <property type="entry name" value="Tet-R_TetA/multi-R_MdtG-like"/>
</dbReference>
<keyword evidence="9" id="KW-1185">Reference proteome</keyword>
<evidence type="ECO:0000256" key="6">
    <source>
        <dbReference type="SAM" id="Phobius"/>
    </source>
</evidence>
<accession>A0A939MNA3</accession>
<comment type="subcellular location">
    <subcellularLocation>
        <location evidence="1">Cell membrane</location>
        <topology evidence="1">Multi-pass membrane protein</topology>
    </subcellularLocation>
</comment>
<evidence type="ECO:0000256" key="2">
    <source>
        <dbReference type="ARBA" id="ARBA00022692"/>
    </source>
</evidence>
<organism evidence="8 9">
    <name type="scientific">Leucobacter weissii</name>
    <dbReference type="NCBI Taxonomy" id="1983706"/>
    <lineage>
        <taxon>Bacteria</taxon>
        <taxon>Bacillati</taxon>
        <taxon>Actinomycetota</taxon>
        <taxon>Actinomycetes</taxon>
        <taxon>Micrococcales</taxon>
        <taxon>Microbacteriaceae</taxon>
        <taxon>Leucobacter</taxon>
    </lineage>
</organism>
<comment type="caution">
    <text evidence="8">The sequence shown here is derived from an EMBL/GenBank/DDBJ whole genome shotgun (WGS) entry which is preliminary data.</text>
</comment>
<dbReference type="EMBL" id="JAGDYM010000016">
    <property type="protein sequence ID" value="MBO1902985.1"/>
    <property type="molecule type" value="Genomic_DNA"/>
</dbReference>
<reference evidence="8" key="1">
    <citation type="submission" date="2021-03" db="EMBL/GenBank/DDBJ databases">
        <title>Leucobacter chromiisoli sp. nov., isolated from chromium-containing soil of chemical plant.</title>
        <authorList>
            <person name="Xu Z."/>
        </authorList>
    </citation>
    <scope>NUCLEOTIDE SEQUENCE</scope>
    <source>
        <strain evidence="8">S27</strain>
    </source>
</reference>
<dbReference type="Pfam" id="PF07690">
    <property type="entry name" value="MFS_1"/>
    <property type="match status" value="1"/>
</dbReference>
<dbReference type="PANTHER" id="PTHR23546:SF1">
    <property type="entry name" value="MEMBRANE PROTEIN"/>
    <property type="match status" value="1"/>
</dbReference>
<dbReference type="InterPro" id="IPR020846">
    <property type="entry name" value="MFS_dom"/>
</dbReference>
<keyword evidence="2 6" id="KW-0812">Transmembrane</keyword>
<dbReference type="InterPro" id="IPR036259">
    <property type="entry name" value="MFS_trans_sf"/>
</dbReference>
<evidence type="ECO:0000256" key="1">
    <source>
        <dbReference type="ARBA" id="ARBA00004651"/>
    </source>
</evidence>
<dbReference type="Gene3D" id="1.20.1250.20">
    <property type="entry name" value="MFS general substrate transporter like domains"/>
    <property type="match status" value="1"/>
</dbReference>
<dbReference type="SUPFAM" id="SSF103473">
    <property type="entry name" value="MFS general substrate transporter"/>
    <property type="match status" value="1"/>
</dbReference>
<dbReference type="InterPro" id="IPR011701">
    <property type="entry name" value="MFS"/>
</dbReference>
<feature type="transmembrane region" description="Helical" evidence="6">
    <location>
        <begin position="318"/>
        <end position="341"/>
    </location>
</feature>
<evidence type="ECO:0000256" key="5">
    <source>
        <dbReference type="SAM" id="MobiDB-lite"/>
    </source>
</evidence>
<feature type="transmembrane region" description="Helical" evidence="6">
    <location>
        <begin position="21"/>
        <end position="40"/>
    </location>
</feature>